<keyword evidence="2" id="KW-1185">Reference proteome</keyword>
<proteinExistence type="predicted"/>
<accession>A0ABY6HW86</accession>
<organism evidence="1 2">
    <name type="scientific">Candidatus Lokiarchaeum ossiferum</name>
    <dbReference type="NCBI Taxonomy" id="2951803"/>
    <lineage>
        <taxon>Archaea</taxon>
        <taxon>Promethearchaeati</taxon>
        <taxon>Promethearchaeota</taxon>
        <taxon>Promethearchaeia</taxon>
        <taxon>Promethearchaeales</taxon>
        <taxon>Promethearchaeaceae</taxon>
        <taxon>Candidatus Lokiarchaeum</taxon>
    </lineage>
</organism>
<evidence type="ECO:0000313" key="2">
    <source>
        <dbReference type="Proteomes" id="UP001208689"/>
    </source>
</evidence>
<dbReference type="EMBL" id="CP104013">
    <property type="protein sequence ID" value="UYP47613.1"/>
    <property type="molecule type" value="Genomic_DNA"/>
</dbReference>
<sequence length="49" mass="5804">MIPNLLRLKKENVIKSEKKGTPFLDCGKKDHHLRVIYPKNSFFVFCLEQ</sequence>
<dbReference type="Proteomes" id="UP001208689">
    <property type="component" value="Chromosome"/>
</dbReference>
<reference evidence="1" key="1">
    <citation type="submission" date="2022-09" db="EMBL/GenBank/DDBJ databases">
        <title>Actin cytoskeleton and complex cell architecture in an #Asgard archaeon.</title>
        <authorList>
            <person name="Ponce Toledo R.I."/>
            <person name="Schleper C."/>
            <person name="Rodrigues Oliveira T."/>
            <person name="Wollweber F."/>
            <person name="Xu J."/>
            <person name="Rittmann S."/>
            <person name="Klingl A."/>
            <person name="Pilhofer M."/>
        </authorList>
    </citation>
    <scope>NUCLEOTIDE SEQUENCE</scope>
    <source>
        <strain evidence="1">B-35</strain>
    </source>
</reference>
<evidence type="ECO:0000313" key="1">
    <source>
        <dbReference type="EMBL" id="UYP47613.1"/>
    </source>
</evidence>
<name>A0ABY6HW86_9ARCH</name>
<gene>
    <name evidence="1" type="ORF">NEF87_003898</name>
</gene>
<protein>
    <submittedName>
        <fullName evidence="1">Uncharacterized protein</fullName>
    </submittedName>
</protein>